<evidence type="ECO:0000313" key="3">
    <source>
        <dbReference type="Proteomes" id="UP001412239"/>
    </source>
</evidence>
<dbReference type="Proteomes" id="UP001412239">
    <property type="component" value="Unassembled WGS sequence"/>
</dbReference>
<proteinExistence type="predicted"/>
<gene>
    <name evidence="2" type="ORF">GSTUAT00003733001</name>
</gene>
<organism evidence="2 3">
    <name type="scientific">Tuber aestivum</name>
    <name type="common">summer truffle</name>
    <dbReference type="NCBI Taxonomy" id="59557"/>
    <lineage>
        <taxon>Eukaryota</taxon>
        <taxon>Fungi</taxon>
        <taxon>Dikarya</taxon>
        <taxon>Ascomycota</taxon>
        <taxon>Pezizomycotina</taxon>
        <taxon>Pezizomycetes</taxon>
        <taxon>Pezizales</taxon>
        <taxon>Tuberaceae</taxon>
        <taxon>Tuber</taxon>
    </lineage>
</organism>
<feature type="region of interest" description="Disordered" evidence="1">
    <location>
        <begin position="13"/>
        <end position="36"/>
    </location>
</feature>
<dbReference type="PANTHER" id="PTHR46603:SF1">
    <property type="entry name" value="ABSCISSION_NOCUT CHECKPOINT REGULATOR"/>
    <property type="match status" value="1"/>
</dbReference>
<dbReference type="Pfam" id="PF22586">
    <property type="entry name" value="ANCHR-like_BBOX"/>
    <property type="match status" value="1"/>
</dbReference>
<feature type="compositionally biased region" description="Pro residues" evidence="1">
    <location>
        <begin position="227"/>
        <end position="237"/>
    </location>
</feature>
<evidence type="ECO:0000256" key="1">
    <source>
        <dbReference type="SAM" id="MobiDB-lite"/>
    </source>
</evidence>
<dbReference type="PANTHER" id="PTHR46603">
    <property type="entry name" value="ABSCISSION/NOCUT CHECKPOINT REGULATOR"/>
    <property type="match status" value="1"/>
</dbReference>
<accession>A0A292Q0A4</accession>
<reference evidence="2" key="1">
    <citation type="submission" date="2015-10" db="EMBL/GenBank/DDBJ databases">
        <authorList>
            <person name="Regsiter A."/>
            <person name="william w."/>
        </authorList>
    </citation>
    <scope>NUCLEOTIDE SEQUENCE</scope>
    <source>
        <strain evidence="2">Montdore</strain>
    </source>
</reference>
<evidence type="ECO:0000313" key="2">
    <source>
        <dbReference type="EMBL" id="CUS12173.1"/>
    </source>
</evidence>
<name>A0A292Q0A4_9PEZI</name>
<dbReference type="AlphaFoldDB" id="A0A292Q0A4"/>
<feature type="region of interest" description="Disordered" evidence="1">
    <location>
        <begin position="180"/>
        <end position="203"/>
    </location>
</feature>
<feature type="compositionally biased region" description="Polar residues" evidence="1">
    <location>
        <begin position="21"/>
        <end position="34"/>
    </location>
</feature>
<feature type="compositionally biased region" description="Acidic residues" evidence="1">
    <location>
        <begin position="98"/>
        <end position="110"/>
    </location>
</feature>
<feature type="region of interest" description="Disordered" evidence="1">
    <location>
        <begin position="96"/>
        <end position="156"/>
    </location>
</feature>
<dbReference type="SUPFAM" id="SSF57845">
    <property type="entry name" value="B-box zinc-binding domain"/>
    <property type="match status" value="1"/>
</dbReference>
<protein>
    <submittedName>
        <fullName evidence="2">Uncharacterized protein</fullName>
    </submittedName>
</protein>
<sequence length="313" mass="34760">MDDDLARRLAALRNEHENRSSRMPATTIPRTSNLPLKFPKAEVSDELTARFEKIRLAPSPAKSPSVKELKKEYEDILSESKTQEIFNALISDQGLWDTSEDPHEDMDEVDFLLVEATANIPSPSRAPKDIDGAQNTSPEDPPALPGWPHSNTLHPVAATEEEEANILQKIRDEIDFEKSNGIATSPEPSPPPGLVEPGESAPEADESLFKRFRALGGLELPAVPRTEPGPKPRPYPPAAKLEDDEIDTWCCKLLMLQIGICNDDAEYKCSGCENDIYCASCLHESHTGPDAGYEERRHKWTKYTRPKKRLAAG</sequence>
<dbReference type="EMBL" id="LN891000">
    <property type="protein sequence ID" value="CUS12173.1"/>
    <property type="molecule type" value="Genomic_DNA"/>
</dbReference>
<keyword evidence="3" id="KW-1185">Reference proteome</keyword>
<feature type="region of interest" description="Disordered" evidence="1">
    <location>
        <begin position="219"/>
        <end position="239"/>
    </location>
</feature>